<evidence type="ECO:0000313" key="10">
    <source>
        <dbReference type="EMBL" id="MFK2878771.1"/>
    </source>
</evidence>
<feature type="transmembrane region" description="Helical" evidence="8">
    <location>
        <begin position="154"/>
        <end position="171"/>
    </location>
</feature>
<feature type="transmembrane region" description="Helical" evidence="8">
    <location>
        <begin position="183"/>
        <end position="210"/>
    </location>
</feature>
<dbReference type="PANTHER" id="PTHR33908">
    <property type="entry name" value="MANNOSYLTRANSFERASE YKCB-RELATED"/>
    <property type="match status" value="1"/>
</dbReference>
<feature type="transmembrane region" description="Helical" evidence="8">
    <location>
        <begin position="128"/>
        <end position="147"/>
    </location>
</feature>
<organism evidence="10 11">
    <name type="scientific">Rhodanobacter hydrolyticus</name>
    <dbReference type="NCBI Taxonomy" id="2250595"/>
    <lineage>
        <taxon>Bacteria</taxon>
        <taxon>Pseudomonadati</taxon>
        <taxon>Pseudomonadota</taxon>
        <taxon>Gammaproteobacteria</taxon>
        <taxon>Lysobacterales</taxon>
        <taxon>Rhodanobacteraceae</taxon>
        <taxon>Rhodanobacter</taxon>
    </lineage>
</organism>
<sequence length="549" mass="60074">MLAQGAQAIKRRLGVWLDNPGLTAMIVFLVCGLRHLDLPGLYMDSVNPDYLAAHALHPHLNNFRALLPGGEGIILLGNYYHGVQNYYLARFFLRIFGTSVVNIRLAQMLLGCVIVVACTALARRFTRSNAWALVCGLCLATDIAFIGSFRNQNYIVLGGFAWLCVSLLLLVPGREAEPSRRGVFASGVFGGLAAYGYFVMLFFYPAVLGMVISRTRAKARSVLIWCAGVVIGLLPYIFGYLHMLQAFGGFAEFRAGMSNAVTNLHPVEQASTLIDRAQAVVQFAQMAMSDNENTIMAFEHSIPNTWGTFKPHLFVGVIAVLIGVWFYGFARRRETANATQLAWLPVSFIGVAAVAFGGRLGPHHFSVMIPLLYLLLVVLLAGALQHVDKEGRWHKGLALAVLVVVSGANLAQQQGYMHMLQKTGGVGRSSSALTAMAEEAYEDGKDAIYVFPDWGFYTSFALLTENSVPYVMDAAPSTLGNAAKQFPERKQFRLVFWSQGDAAKYTDAMMKSGISSITERGFHQRDGNIAFYMLEGQMAGMSASNNAKQ</sequence>
<protein>
    <submittedName>
        <fullName evidence="10">Glycosyltransferase family 39 protein</fullName>
    </submittedName>
</protein>
<evidence type="ECO:0000256" key="7">
    <source>
        <dbReference type="ARBA" id="ARBA00023136"/>
    </source>
</evidence>
<keyword evidence="11" id="KW-1185">Reference proteome</keyword>
<dbReference type="PANTHER" id="PTHR33908:SF11">
    <property type="entry name" value="MEMBRANE PROTEIN"/>
    <property type="match status" value="1"/>
</dbReference>
<evidence type="ECO:0000259" key="9">
    <source>
        <dbReference type="Pfam" id="PF13231"/>
    </source>
</evidence>
<evidence type="ECO:0000256" key="4">
    <source>
        <dbReference type="ARBA" id="ARBA00022679"/>
    </source>
</evidence>
<keyword evidence="4" id="KW-0808">Transferase</keyword>
<dbReference type="Pfam" id="PF13231">
    <property type="entry name" value="PMT_2"/>
    <property type="match status" value="1"/>
</dbReference>
<feature type="transmembrane region" description="Helical" evidence="8">
    <location>
        <begin position="21"/>
        <end position="43"/>
    </location>
</feature>
<evidence type="ECO:0000256" key="2">
    <source>
        <dbReference type="ARBA" id="ARBA00022475"/>
    </source>
</evidence>
<keyword evidence="3" id="KW-0328">Glycosyltransferase</keyword>
<keyword evidence="2" id="KW-1003">Cell membrane</keyword>
<feature type="transmembrane region" description="Helical" evidence="8">
    <location>
        <begin position="364"/>
        <end position="384"/>
    </location>
</feature>
<feature type="transmembrane region" description="Helical" evidence="8">
    <location>
        <begin position="101"/>
        <end position="122"/>
    </location>
</feature>
<evidence type="ECO:0000256" key="5">
    <source>
        <dbReference type="ARBA" id="ARBA00022692"/>
    </source>
</evidence>
<feature type="transmembrane region" description="Helical" evidence="8">
    <location>
        <begin position="222"/>
        <end position="241"/>
    </location>
</feature>
<feature type="domain" description="Glycosyltransferase RgtA/B/C/D-like" evidence="9">
    <location>
        <begin position="86"/>
        <end position="234"/>
    </location>
</feature>
<evidence type="ECO:0000313" key="11">
    <source>
        <dbReference type="Proteomes" id="UP001620339"/>
    </source>
</evidence>
<dbReference type="InterPro" id="IPR050297">
    <property type="entry name" value="LipidA_mod_glycosyltrf_83"/>
</dbReference>
<keyword evidence="7 8" id="KW-0472">Membrane</keyword>
<comment type="caution">
    <text evidence="10">The sequence shown here is derived from an EMBL/GenBank/DDBJ whole genome shotgun (WGS) entry which is preliminary data.</text>
</comment>
<dbReference type="EMBL" id="JADIKK010000008">
    <property type="protein sequence ID" value="MFK2878771.1"/>
    <property type="molecule type" value="Genomic_DNA"/>
</dbReference>
<evidence type="ECO:0000256" key="8">
    <source>
        <dbReference type="SAM" id="Phobius"/>
    </source>
</evidence>
<keyword evidence="5 8" id="KW-0812">Transmembrane</keyword>
<feature type="transmembrane region" description="Helical" evidence="8">
    <location>
        <begin position="311"/>
        <end position="329"/>
    </location>
</feature>
<gene>
    <name evidence="10" type="ORF">ISP25_16995</name>
</gene>
<feature type="transmembrane region" description="Helical" evidence="8">
    <location>
        <begin position="341"/>
        <end position="358"/>
    </location>
</feature>
<comment type="subcellular location">
    <subcellularLocation>
        <location evidence="1">Cell membrane</location>
        <topology evidence="1">Multi-pass membrane protein</topology>
    </subcellularLocation>
</comment>
<evidence type="ECO:0000256" key="6">
    <source>
        <dbReference type="ARBA" id="ARBA00022989"/>
    </source>
</evidence>
<dbReference type="Proteomes" id="UP001620339">
    <property type="component" value="Unassembled WGS sequence"/>
</dbReference>
<evidence type="ECO:0000256" key="1">
    <source>
        <dbReference type="ARBA" id="ARBA00004651"/>
    </source>
</evidence>
<name>A0ABW8J8Z4_9GAMM</name>
<keyword evidence="6 8" id="KW-1133">Transmembrane helix</keyword>
<feature type="transmembrane region" description="Helical" evidence="8">
    <location>
        <begin position="396"/>
        <end position="412"/>
    </location>
</feature>
<dbReference type="InterPro" id="IPR038731">
    <property type="entry name" value="RgtA/B/C-like"/>
</dbReference>
<dbReference type="RefSeq" id="WP_404615588.1">
    <property type="nucleotide sequence ID" value="NZ_JADIKK010000008.1"/>
</dbReference>
<proteinExistence type="predicted"/>
<accession>A0ABW8J8Z4</accession>
<evidence type="ECO:0000256" key="3">
    <source>
        <dbReference type="ARBA" id="ARBA00022676"/>
    </source>
</evidence>
<feature type="transmembrane region" description="Helical" evidence="8">
    <location>
        <begin position="63"/>
        <end position="80"/>
    </location>
</feature>
<reference evidence="10 11" key="1">
    <citation type="submission" date="2020-10" db="EMBL/GenBank/DDBJ databases">
        <title>Phylogeny of dyella-like bacteria.</title>
        <authorList>
            <person name="Fu J."/>
        </authorList>
    </citation>
    <scope>NUCLEOTIDE SEQUENCE [LARGE SCALE GENOMIC DNA]</scope>
    <source>
        <strain evidence="10 11">KACC 19113</strain>
    </source>
</reference>